<dbReference type="Proteomes" id="UP000727407">
    <property type="component" value="Unassembled WGS sequence"/>
</dbReference>
<organism evidence="1 2">
    <name type="scientific">Clarias magur</name>
    <name type="common">Asian catfish</name>
    <name type="synonym">Macropteronotus magur</name>
    <dbReference type="NCBI Taxonomy" id="1594786"/>
    <lineage>
        <taxon>Eukaryota</taxon>
        <taxon>Metazoa</taxon>
        <taxon>Chordata</taxon>
        <taxon>Craniata</taxon>
        <taxon>Vertebrata</taxon>
        <taxon>Euteleostomi</taxon>
        <taxon>Actinopterygii</taxon>
        <taxon>Neopterygii</taxon>
        <taxon>Teleostei</taxon>
        <taxon>Ostariophysi</taxon>
        <taxon>Siluriformes</taxon>
        <taxon>Clariidae</taxon>
        <taxon>Clarias</taxon>
    </lineage>
</organism>
<reference evidence="1" key="1">
    <citation type="submission" date="2020-07" db="EMBL/GenBank/DDBJ databases">
        <title>Clarias magur genome sequencing, assembly and annotation.</title>
        <authorList>
            <person name="Kushwaha B."/>
            <person name="Kumar R."/>
            <person name="Das P."/>
            <person name="Joshi C.G."/>
            <person name="Kumar D."/>
            <person name="Nagpure N.S."/>
            <person name="Pandey M."/>
            <person name="Agarwal S."/>
            <person name="Srivastava S."/>
            <person name="Singh M."/>
            <person name="Sahoo L."/>
            <person name="Jayasankar P."/>
            <person name="Meher P.K."/>
            <person name="Koringa P.G."/>
            <person name="Iquebal M.A."/>
            <person name="Das S.P."/>
            <person name="Bit A."/>
            <person name="Patnaik S."/>
            <person name="Patel N."/>
            <person name="Shah T.M."/>
            <person name="Hinsu A."/>
            <person name="Jena J.K."/>
        </authorList>
    </citation>
    <scope>NUCLEOTIDE SEQUENCE</scope>
    <source>
        <strain evidence="1">CIFAMagur01</strain>
        <tissue evidence="1">Testis</tissue>
    </source>
</reference>
<dbReference type="AlphaFoldDB" id="A0A8J4TYW4"/>
<proteinExistence type="predicted"/>
<name>A0A8J4TYW4_CLAMG</name>
<dbReference type="EMBL" id="QNUK01001358">
    <property type="protein sequence ID" value="KAF5883226.1"/>
    <property type="molecule type" value="Genomic_DNA"/>
</dbReference>
<gene>
    <name evidence="1" type="primary">abcg51</name>
    <name evidence="1" type="ORF">DAT39_022966</name>
</gene>
<comment type="caution">
    <text evidence="1">The sequence shown here is derived from an EMBL/GenBank/DDBJ whole genome shotgun (WGS) entry which is preliminary data.</text>
</comment>
<accession>A0A8J4TYW4</accession>
<protein>
    <submittedName>
        <fullName evidence="1">ABC transporter G family member 51</fullName>
    </submittedName>
</protein>
<evidence type="ECO:0000313" key="2">
    <source>
        <dbReference type="Proteomes" id="UP000727407"/>
    </source>
</evidence>
<sequence length="54" mass="6326">MVYIQQYNSFSVSRGTCRFQLPQSRAPTWPVCFMYVCRGGVDDFHELNIVPPQR</sequence>
<keyword evidence="2" id="KW-1185">Reference proteome</keyword>
<evidence type="ECO:0000313" key="1">
    <source>
        <dbReference type="EMBL" id="KAF5883226.1"/>
    </source>
</evidence>